<dbReference type="Proteomes" id="UP000663887">
    <property type="component" value="Unassembled WGS sequence"/>
</dbReference>
<sequence>MSNLQELSLYFANHIAPIIDGNNLEENIFNHMTNLKKFEFNIRSIIPFNNQFNLSSNGDIQNAFKNPINNQIMSRIDYFPKANQVHSYIYSYPYTFTHFENITNNFRDELFKCVREISLFDERPFEHEFCFELLNPSHLSKNFVYIIGNRKRMRTNNAQSYSILILLNLILFKLMKIMWNNF</sequence>
<organism evidence="2 3">
    <name type="scientific">Rotaria magnacalcarata</name>
    <dbReference type="NCBI Taxonomy" id="392030"/>
    <lineage>
        <taxon>Eukaryota</taxon>
        <taxon>Metazoa</taxon>
        <taxon>Spiralia</taxon>
        <taxon>Gnathifera</taxon>
        <taxon>Rotifera</taxon>
        <taxon>Eurotatoria</taxon>
        <taxon>Bdelloidea</taxon>
        <taxon>Philodinida</taxon>
        <taxon>Philodinidae</taxon>
        <taxon>Rotaria</taxon>
    </lineage>
</organism>
<evidence type="ECO:0000256" key="1">
    <source>
        <dbReference type="SAM" id="Phobius"/>
    </source>
</evidence>
<protein>
    <submittedName>
        <fullName evidence="2">Uncharacterized protein</fullName>
    </submittedName>
</protein>
<feature type="transmembrane region" description="Helical" evidence="1">
    <location>
        <begin position="160"/>
        <end position="179"/>
    </location>
</feature>
<comment type="caution">
    <text evidence="2">The sequence shown here is derived from an EMBL/GenBank/DDBJ whole genome shotgun (WGS) entry which is preliminary data.</text>
</comment>
<evidence type="ECO:0000313" key="3">
    <source>
        <dbReference type="Proteomes" id="UP000663887"/>
    </source>
</evidence>
<proteinExistence type="predicted"/>
<name>A0A816VJB5_9BILA</name>
<keyword evidence="1" id="KW-1133">Transmembrane helix</keyword>
<keyword evidence="1" id="KW-0472">Membrane</keyword>
<keyword evidence="1" id="KW-0812">Transmembrane</keyword>
<reference evidence="2" key="1">
    <citation type="submission" date="2021-02" db="EMBL/GenBank/DDBJ databases">
        <authorList>
            <person name="Nowell W R."/>
        </authorList>
    </citation>
    <scope>NUCLEOTIDE SEQUENCE</scope>
</reference>
<accession>A0A816VJB5</accession>
<dbReference type="AlphaFoldDB" id="A0A816VJB5"/>
<gene>
    <name evidence="2" type="ORF">XDN619_LOCUS23420</name>
</gene>
<evidence type="ECO:0000313" key="2">
    <source>
        <dbReference type="EMBL" id="CAF2124439.1"/>
    </source>
</evidence>
<dbReference type="EMBL" id="CAJNRG010010663">
    <property type="protein sequence ID" value="CAF2124439.1"/>
    <property type="molecule type" value="Genomic_DNA"/>
</dbReference>